<dbReference type="RefSeq" id="WP_142941041.1">
    <property type="nucleotide sequence ID" value="NZ_VIKR01000001.1"/>
</dbReference>
<organism evidence="9 10">
    <name type="scientific">Aliikangiella marina</name>
    <dbReference type="NCBI Taxonomy" id="1712262"/>
    <lineage>
        <taxon>Bacteria</taxon>
        <taxon>Pseudomonadati</taxon>
        <taxon>Pseudomonadota</taxon>
        <taxon>Gammaproteobacteria</taxon>
        <taxon>Oceanospirillales</taxon>
        <taxon>Pleioneaceae</taxon>
        <taxon>Aliikangiella</taxon>
    </lineage>
</organism>
<dbReference type="CDD" id="cd00009">
    <property type="entry name" value="AAA"/>
    <property type="match status" value="1"/>
</dbReference>
<keyword evidence="1" id="KW-0547">Nucleotide-binding</keyword>
<feature type="modified residue" description="4-aspartylphosphate" evidence="6">
    <location>
        <position position="56"/>
    </location>
</feature>
<keyword evidence="5" id="KW-0804">Transcription</keyword>
<comment type="caution">
    <text evidence="9">The sequence shown here is derived from an EMBL/GenBank/DDBJ whole genome shotgun (WGS) entry which is preliminary data.</text>
</comment>
<dbReference type="Gene3D" id="1.10.8.60">
    <property type="match status" value="1"/>
</dbReference>
<evidence type="ECO:0000259" key="7">
    <source>
        <dbReference type="PROSITE" id="PS50045"/>
    </source>
</evidence>
<proteinExistence type="predicted"/>
<dbReference type="GO" id="GO:0005524">
    <property type="term" value="F:ATP binding"/>
    <property type="evidence" value="ECO:0007669"/>
    <property type="project" value="UniProtKB-KW"/>
</dbReference>
<dbReference type="Pfam" id="PF02954">
    <property type="entry name" value="HTH_8"/>
    <property type="match status" value="1"/>
</dbReference>
<dbReference type="GO" id="GO:0000160">
    <property type="term" value="P:phosphorelay signal transduction system"/>
    <property type="evidence" value="ECO:0007669"/>
    <property type="project" value="InterPro"/>
</dbReference>
<gene>
    <name evidence="9" type="ORF">FLL45_05875</name>
</gene>
<dbReference type="PROSITE" id="PS00688">
    <property type="entry name" value="SIGMA54_INTERACT_3"/>
    <property type="match status" value="1"/>
</dbReference>
<evidence type="ECO:0000256" key="3">
    <source>
        <dbReference type="ARBA" id="ARBA00023015"/>
    </source>
</evidence>
<evidence type="ECO:0000256" key="2">
    <source>
        <dbReference type="ARBA" id="ARBA00022840"/>
    </source>
</evidence>
<dbReference type="InterPro" id="IPR009057">
    <property type="entry name" value="Homeodomain-like_sf"/>
</dbReference>
<dbReference type="EMBL" id="VIKR01000001">
    <property type="protein sequence ID" value="TQV77469.1"/>
    <property type="molecule type" value="Genomic_DNA"/>
</dbReference>
<evidence type="ECO:0000256" key="5">
    <source>
        <dbReference type="ARBA" id="ARBA00023163"/>
    </source>
</evidence>
<dbReference type="PROSITE" id="PS50110">
    <property type="entry name" value="RESPONSE_REGULATORY"/>
    <property type="match status" value="1"/>
</dbReference>
<dbReference type="GO" id="GO:0043565">
    <property type="term" value="F:sequence-specific DNA binding"/>
    <property type="evidence" value="ECO:0007669"/>
    <property type="project" value="InterPro"/>
</dbReference>
<dbReference type="InterPro" id="IPR025944">
    <property type="entry name" value="Sigma_54_int_dom_CS"/>
</dbReference>
<keyword evidence="3" id="KW-0805">Transcription regulation</keyword>
<evidence type="ECO:0000256" key="4">
    <source>
        <dbReference type="ARBA" id="ARBA00023125"/>
    </source>
</evidence>
<dbReference type="CDD" id="cd00156">
    <property type="entry name" value="REC"/>
    <property type="match status" value="1"/>
</dbReference>
<dbReference type="Proteomes" id="UP000317839">
    <property type="component" value="Unassembled WGS sequence"/>
</dbReference>
<dbReference type="InterPro" id="IPR003593">
    <property type="entry name" value="AAA+_ATPase"/>
</dbReference>
<protein>
    <submittedName>
        <fullName evidence="9">Sigma-54-dependent Fis family transcriptional regulator</fullName>
    </submittedName>
</protein>
<accession>A0A545TJR7</accession>
<dbReference type="SUPFAM" id="SSF52540">
    <property type="entry name" value="P-loop containing nucleoside triphosphate hydrolases"/>
    <property type="match status" value="1"/>
</dbReference>
<dbReference type="SUPFAM" id="SSF52172">
    <property type="entry name" value="CheY-like"/>
    <property type="match status" value="1"/>
</dbReference>
<dbReference type="Gene3D" id="1.10.10.60">
    <property type="entry name" value="Homeodomain-like"/>
    <property type="match status" value="1"/>
</dbReference>
<dbReference type="GO" id="GO:0006355">
    <property type="term" value="P:regulation of DNA-templated transcription"/>
    <property type="evidence" value="ECO:0007669"/>
    <property type="project" value="InterPro"/>
</dbReference>
<evidence type="ECO:0000256" key="6">
    <source>
        <dbReference type="PROSITE-ProRule" id="PRU00169"/>
    </source>
</evidence>
<evidence type="ECO:0000256" key="1">
    <source>
        <dbReference type="ARBA" id="ARBA00022741"/>
    </source>
</evidence>
<sequence>MNNSSINLLLVEDEAEQRLLIRTALESVGYQVDDVDSAEAAQKQLAQNNYNIIVSDWKLPGLSGEDLLEYVKQHSPQSGFILITAHSDASHAIGIIRAGADDYLAKPFEKQSLLFAINKLLYTQSIEAENNLLKNETKHRQKLLEMIGHSAAMNKLYQRIEKAAPTSATVMITGESGTGKELAARAIHQLSNRKDGVFLPVNCAAIPESLAEAELFGAEKGAYTGSSKTRIGKFEAANHGTIFLDEIGELPLILQSKLLRFLQEGTITRVGSNDEIKLNVRVVTATNRDLEEEVAKQAFREDLYYRLNVIPVTIPPLRHRQDDLVPLINHFIELFSQQHNVTPKKLSAAAFKALLAYAWPGNVRQLRNVIERLVLLSMDTVIQLQDVEDLELNSPKDIDTFSLPANGIDWESHEKDCLLQALSHCNNNRTQAAKLLNLGYKAFLYRLEKHGIK</sequence>
<dbReference type="Gene3D" id="3.40.50.2300">
    <property type="match status" value="1"/>
</dbReference>
<feature type="domain" description="Response regulatory" evidence="8">
    <location>
        <begin position="7"/>
        <end position="121"/>
    </location>
</feature>
<keyword evidence="6" id="KW-0597">Phosphoprotein</keyword>
<evidence type="ECO:0000259" key="8">
    <source>
        <dbReference type="PROSITE" id="PS50110"/>
    </source>
</evidence>
<dbReference type="Pfam" id="PF00072">
    <property type="entry name" value="Response_reg"/>
    <property type="match status" value="1"/>
</dbReference>
<dbReference type="SMART" id="SM00448">
    <property type="entry name" value="REC"/>
    <property type="match status" value="1"/>
</dbReference>
<reference evidence="9 10" key="1">
    <citation type="submission" date="2019-06" db="EMBL/GenBank/DDBJ databases">
        <title>Draft genome of Aliikangiella marina GYP-15.</title>
        <authorList>
            <person name="Wang G."/>
        </authorList>
    </citation>
    <scope>NUCLEOTIDE SEQUENCE [LARGE SCALE GENOMIC DNA]</scope>
    <source>
        <strain evidence="9 10">GYP-15</strain>
    </source>
</reference>
<feature type="domain" description="Sigma-54 factor interaction" evidence="7">
    <location>
        <begin position="146"/>
        <end position="375"/>
    </location>
</feature>
<dbReference type="PANTHER" id="PTHR32071:SF117">
    <property type="entry name" value="PTS-DEPENDENT DIHYDROXYACETONE KINASE OPERON REGULATORY PROTEIN-RELATED"/>
    <property type="match status" value="1"/>
</dbReference>
<keyword evidence="10" id="KW-1185">Reference proteome</keyword>
<dbReference type="InterPro" id="IPR001789">
    <property type="entry name" value="Sig_transdc_resp-reg_receiver"/>
</dbReference>
<dbReference type="InterPro" id="IPR011006">
    <property type="entry name" value="CheY-like_superfamily"/>
</dbReference>
<evidence type="ECO:0000313" key="9">
    <source>
        <dbReference type="EMBL" id="TQV77469.1"/>
    </source>
</evidence>
<dbReference type="SUPFAM" id="SSF46689">
    <property type="entry name" value="Homeodomain-like"/>
    <property type="match status" value="1"/>
</dbReference>
<dbReference type="PROSITE" id="PS50045">
    <property type="entry name" value="SIGMA54_INTERACT_4"/>
    <property type="match status" value="1"/>
</dbReference>
<evidence type="ECO:0000313" key="10">
    <source>
        <dbReference type="Proteomes" id="UP000317839"/>
    </source>
</evidence>
<keyword evidence="2" id="KW-0067">ATP-binding</keyword>
<dbReference type="PRINTS" id="PR01590">
    <property type="entry name" value="HTHFIS"/>
</dbReference>
<dbReference type="InterPro" id="IPR058031">
    <property type="entry name" value="AAA_lid_NorR"/>
</dbReference>
<dbReference type="SMART" id="SM00382">
    <property type="entry name" value="AAA"/>
    <property type="match status" value="1"/>
</dbReference>
<dbReference type="AlphaFoldDB" id="A0A545TJR7"/>
<dbReference type="InterPro" id="IPR027417">
    <property type="entry name" value="P-loop_NTPase"/>
</dbReference>
<keyword evidence="4" id="KW-0238">DNA-binding</keyword>
<name>A0A545TJR7_9GAMM</name>
<dbReference type="Pfam" id="PF25601">
    <property type="entry name" value="AAA_lid_14"/>
    <property type="match status" value="1"/>
</dbReference>
<dbReference type="OrthoDB" id="9804019at2"/>
<dbReference type="InterPro" id="IPR002197">
    <property type="entry name" value="HTH_Fis"/>
</dbReference>
<dbReference type="InterPro" id="IPR002078">
    <property type="entry name" value="Sigma_54_int"/>
</dbReference>
<dbReference type="Gene3D" id="3.40.50.300">
    <property type="entry name" value="P-loop containing nucleotide triphosphate hydrolases"/>
    <property type="match status" value="1"/>
</dbReference>
<dbReference type="FunFam" id="3.40.50.300:FF:000006">
    <property type="entry name" value="DNA-binding transcriptional regulator NtrC"/>
    <property type="match status" value="1"/>
</dbReference>
<dbReference type="Pfam" id="PF00158">
    <property type="entry name" value="Sigma54_activat"/>
    <property type="match status" value="1"/>
</dbReference>
<dbReference type="PANTHER" id="PTHR32071">
    <property type="entry name" value="TRANSCRIPTIONAL REGULATORY PROTEIN"/>
    <property type="match status" value="1"/>
</dbReference>